<proteinExistence type="predicted"/>
<protein>
    <submittedName>
        <fullName evidence="1">Uncharacterized protein</fullName>
    </submittedName>
</protein>
<sequence length="292" mass="32399">MKARRAARGSLKEPKQIPYTKSSPFVASAQARGAGNLLWKKPMAFLSRMVSVVMEKVRSSPSKHLKYGDILRDIPFHVHNRIISYFSTHPTLCVEVFGVSHGQCIRFTHGPWARQTAIVIGVRGGKLWVLDKNGPVMARPLFTIEQHDWEKLLPDEELLKRLKEGLEVARRGAELDYDPEQREFLQKAPDLFVEVVDDDMDYANAGSSVALSSRGSCAKTIRSERYTSNVNPVRGMDDGIFELPERSRKRVILVPQIAQVTGDAGWAGEGLVVVNGGGVRSFTSSLSASVLL</sequence>
<accession>A0A3L6KU27</accession>
<dbReference type="EMBL" id="QSBY01000011">
    <property type="protein sequence ID" value="RHW67902.1"/>
    <property type="molecule type" value="Genomic_DNA"/>
</dbReference>
<gene>
    <name evidence="1" type="ORF">DPX39_110045900</name>
</gene>
<dbReference type="Proteomes" id="UP000266743">
    <property type="component" value="Chromosome 11"/>
</dbReference>
<name>A0A3L6KU27_9TRYP</name>
<evidence type="ECO:0000313" key="1">
    <source>
        <dbReference type="EMBL" id="RHW67902.1"/>
    </source>
</evidence>
<organism evidence="1">
    <name type="scientific">Trypanosoma brucei equiperdum</name>
    <dbReference type="NCBI Taxonomy" id="630700"/>
    <lineage>
        <taxon>Eukaryota</taxon>
        <taxon>Discoba</taxon>
        <taxon>Euglenozoa</taxon>
        <taxon>Kinetoplastea</taxon>
        <taxon>Metakinetoplastina</taxon>
        <taxon>Trypanosomatida</taxon>
        <taxon>Trypanosomatidae</taxon>
        <taxon>Trypanosoma</taxon>
    </lineage>
</organism>
<dbReference type="AlphaFoldDB" id="A0A3L6KU27"/>
<comment type="caution">
    <text evidence="1">The sequence shown here is derived from an EMBL/GenBank/DDBJ whole genome shotgun (WGS) entry which is preliminary data.</text>
</comment>
<reference evidence="1" key="1">
    <citation type="submission" date="2018-09" db="EMBL/GenBank/DDBJ databases">
        <title>whole genome sequence of T. equiperdum IVM-t1 strain.</title>
        <authorList>
            <person name="Suganuma K."/>
        </authorList>
    </citation>
    <scope>NUCLEOTIDE SEQUENCE [LARGE SCALE GENOMIC DNA]</scope>
    <source>
        <strain evidence="1">IVM-t1</strain>
    </source>
</reference>